<dbReference type="EMBL" id="GGEC01011713">
    <property type="protein sequence ID" value="MBW92196.1"/>
    <property type="molecule type" value="Transcribed_RNA"/>
</dbReference>
<sequence>MANHAIPLSQQLQFKEYQSKLVRVAGSNKSASIIKGALYILSTGSGDFLQNYYINPWLKSVYTPDQYGSYLIGSFNSFVKGLYALEARKLGVTSLPPLGCLPAPAPYLVSMRVDVSPISTLMYSNSTRRWPQLKIVVFDIFKPLYDLVKSPSSHVTKQHTYDKLSNFV</sequence>
<organism evidence="1">
    <name type="scientific">Rhizophora mucronata</name>
    <name type="common">Asiatic mangrove</name>
    <dbReference type="NCBI Taxonomy" id="61149"/>
    <lineage>
        <taxon>Eukaryota</taxon>
        <taxon>Viridiplantae</taxon>
        <taxon>Streptophyta</taxon>
        <taxon>Embryophyta</taxon>
        <taxon>Tracheophyta</taxon>
        <taxon>Spermatophyta</taxon>
        <taxon>Magnoliopsida</taxon>
        <taxon>eudicotyledons</taxon>
        <taxon>Gunneridae</taxon>
        <taxon>Pentapetalae</taxon>
        <taxon>rosids</taxon>
        <taxon>fabids</taxon>
        <taxon>Malpighiales</taxon>
        <taxon>Rhizophoraceae</taxon>
        <taxon>Rhizophora</taxon>
    </lineage>
</organism>
<dbReference type="Gene3D" id="3.40.50.1110">
    <property type="entry name" value="SGNH hydrolase"/>
    <property type="match status" value="1"/>
</dbReference>
<dbReference type="InterPro" id="IPR050592">
    <property type="entry name" value="GDSL_lipolytic_enzyme"/>
</dbReference>
<name>A0A2P2JFE3_RHIMU</name>
<dbReference type="PANTHER" id="PTHR45642:SF35">
    <property type="entry name" value="GDSL ESTERASE_LIPASE APG"/>
    <property type="match status" value="1"/>
</dbReference>
<reference evidence="1" key="1">
    <citation type="submission" date="2018-02" db="EMBL/GenBank/DDBJ databases">
        <title>Rhizophora mucronata_Transcriptome.</title>
        <authorList>
            <person name="Meera S.P."/>
            <person name="Sreeshan A."/>
            <person name="Augustine A."/>
        </authorList>
    </citation>
    <scope>NUCLEOTIDE SEQUENCE</scope>
    <source>
        <tissue evidence="1">Leaf</tissue>
    </source>
</reference>
<dbReference type="GO" id="GO:0048046">
    <property type="term" value="C:apoplast"/>
    <property type="evidence" value="ECO:0007669"/>
    <property type="project" value="TreeGrafter"/>
</dbReference>
<evidence type="ECO:0000313" key="1">
    <source>
        <dbReference type="EMBL" id="MBW92196.1"/>
    </source>
</evidence>
<accession>A0A2P2JFE3</accession>
<protein>
    <submittedName>
        <fullName evidence="1">GDSL esterase/lipase APG-like</fullName>
    </submittedName>
</protein>
<dbReference type="InterPro" id="IPR036514">
    <property type="entry name" value="SGNH_hydro_sf"/>
</dbReference>
<dbReference type="PANTHER" id="PTHR45642">
    <property type="entry name" value="GDSL ESTERASE/LIPASE EXL3"/>
    <property type="match status" value="1"/>
</dbReference>
<dbReference type="AlphaFoldDB" id="A0A2P2JFE3"/>
<proteinExistence type="predicted"/>